<reference evidence="3" key="1">
    <citation type="submission" date="2023-06" db="EMBL/GenBank/DDBJ databases">
        <authorList>
            <person name="Delattre M."/>
        </authorList>
    </citation>
    <scope>NUCLEOTIDE SEQUENCE</scope>
    <source>
        <strain evidence="3">AF72</strain>
    </source>
</reference>
<evidence type="ECO:0008006" key="5">
    <source>
        <dbReference type="Google" id="ProtNLM"/>
    </source>
</evidence>
<proteinExistence type="predicted"/>
<comment type="caution">
    <text evidence="3">The sequence shown here is derived from an EMBL/GenBank/DDBJ whole genome shotgun (WGS) entry which is preliminary data.</text>
</comment>
<dbReference type="PANTHER" id="PTHR38614:SF1">
    <property type="entry name" value="G_PROTEIN_RECEP_F1_2 DOMAIN-CONTAINING PROTEIN"/>
    <property type="match status" value="1"/>
</dbReference>
<feature type="transmembrane region" description="Helical" evidence="1">
    <location>
        <begin position="170"/>
        <end position="191"/>
    </location>
</feature>
<keyword evidence="1" id="KW-1133">Transmembrane helix</keyword>
<feature type="transmembrane region" description="Helical" evidence="1">
    <location>
        <begin position="220"/>
        <end position="242"/>
    </location>
</feature>
<dbReference type="PANTHER" id="PTHR38614">
    <property type="entry name" value="PROTEIN CBG09954"/>
    <property type="match status" value="1"/>
</dbReference>
<evidence type="ECO:0000313" key="4">
    <source>
        <dbReference type="Proteomes" id="UP001177023"/>
    </source>
</evidence>
<feature type="transmembrane region" description="Helical" evidence="1">
    <location>
        <begin position="20"/>
        <end position="42"/>
    </location>
</feature>
<evidence type="ECO:0000256" key="1">
    <source>
        <dbReference type="SAM" id="Phobius"/>
    </source>
</evidence>
<feature type="transmembrane region" description="Helical" evidence="1">
    <location>
        <begin position="54"/>
        <end position="75"/>
    </location>
</feature>
<protein>
    <recommendedName>
        <fullName evidence="5">G-protein coupled receptors family 1 profile domain-containing protein</fullName>
    </recommendedName>
</protein>
<dbReference type="Proteomes" id="UP001177023">
    <property type="component" value="Unassembled WGS sequence"/>
</dbReference>
<feature type="transmembrane region" description="Helical" evidence="1">
    <location>
        <begin position="254"/>
        <end position="277"/>
    </location>
</feature>
<dbReference type="InterPro" id="IPR010601">
    <property type="entry name" value="DUF1182"/>
</dbReference>
<name>A0AA36GBI2_9BILA</name>
<keyword evidence="1" id="KW-0472">Membrane</keyword>
<dbReference type="EMBL" id="CATQJA010002707">
    <property type="protein sequence ID" value="CAJ0586221.1"/>
    <property type="molecule type" value="Genomic_DNA"/>
</dbReference>
<sequence length="350" mass="39839">MPDGLSARMEMVELNLRHVPMSIVDLFSFLMALILYISIIIAATTIRERYKHTIMAFCAVSIWSLSSNIIMHSLFLSTVASGRLVVSVESCSIARKMLWVPSSGQLCLLALDRYMTVCRQSPIPVKRLWLLYGLIPIQEYTIKIVDYSMGSPVPDEMCAHIYRMKYSLQVLAMVVWGTVVFASLINLRVLCYLKSKRRQLKDNKSIKKSRKLMQMERRLTVVYLLITIVPVIQITPGIIAAVINELYGIRNQTVWLFCFGLSSLSKFVQALLIIMSIRSIKRRILSMFSCRHRRLSLDTPSNTIHQSTANLRLTAETTQQRLLPPDLVRLQVSPGLSLFEAIAKKRASIL</sequence>
<dbReference type="EMBL" id="CATQJA010001831">
    <property type="protein sequence ID" value="CAJ0568780.1"/>
    <property type="molecule type" value="Genomic_DNA"/>
</dbReference>
<gene>
    <name evidence="3" type="ORF">MSPICULIGERA_LOCUS24228</name>
    <name evidence="2" type="ORF">MSPICULIGERA_LOCUS7293</name>
</gene>
<dbReference type="Gene3D" id="1.20.1070.10">
    <property type="entry name" value="Rhodopsin 7-helix transmembrane proteins"/>
    <property type="match status" value="1"/>
</dbReference>
<keyword evidence="1" id="KW-0812">Transmembrane</keyword>
<accession>A0AA36GBI2</accession>
<feature type="non-terminal residue" evidence="3">
    <location>
        <position position="1"/>
    </location>
</feature>
<evidence type="ECO:0000313" key="2">
    <source>
        <dbReference type="EMBL" id="CAJ0568780.1"/>
    </source>
</evidence>
<dbReference type="SUPFAM" id="SSF81321">
    <property type="entry name" value="Family A G protein-coupled receptor-like"/>
    <property type="match status" value="1"/>
</dbReference>
<evidence type="ECO:0000313" key="3">
    <source>
        <dbReference type="EMBL" id="CAJ0586221.1"/>
    </source>
</evidence>
<keyword evidence="4" id="KW-1185">Reference proteome</keyword>
<dbReference type="AlphaFoldDB" id="A0AA36GBI2"/>
<organism evidence="3 4">
    <name type="scientific">Mesorhabditis spiculigera</name>
    <dbReference type="NCBI Taxonomy" id="96644"/>
    <lineage>
        <taxon>Eukaryota</taxon>
        <taxon>Metazoa</taxon>
        <taxon>Ecdysozoa</taxon>
        <taxon>Nematoda</taxon>
        <taxon>Chromadorea</taxon>
        <taxon>Rhabditida</taxon>
        <taxon>Rhabditina</taxon>
        <taxon>Rhabditomorpha</taxon>
        <taxon>Rhabditoidea</taxon>
        <taxon>Rhabditidae</taxon>
        <taxon>Mesorhabditinae</taxon>
        <taxon>Mesorhabditis</taxon>
    </lineage>
</organism>